<evidence type="ECO:0000313" key="3">
    <source>
        <dbReference type="Proteomes" id="UP000494363"/>
    </source>
</evidence>
<proteinExistence type="predicted"/>
<keyword evidence="3" id="KW-1185">Reference proteome</keyword>
<feature type="transmembrane region" description="Helical" evidence="1">
    <location>
        <begin position="219"/>
        <end position="236"/>
    </location>
</feature>
<keyword evidence="1" id="KW-0472">Membrane</keyword>
<feature type="transmembrane region" description="Helical" evidence="1">
    <location>
        <begin position="314"/>
        <end position="336"/>
    </location>
</feature>
<sequence length="528" mass="56364">MVRIACTRSSCAARKRPFATRVHPAAHSQHPAHLAPLDLPADLPVRLIASLSAARAAVPAAFGTLGAVALALWPQLACAASVDGAALSAWWGVPFACMLLSIAIFPLVTPAFWHHHYGKISAGWALALLVPFAFAFGPVAALGALMHALLEEYVPFIVLLTTLYIVAGGVCIGGNLRGSSLLNTGLLALGTLLASIMGTTGAAMLLIRPLLRANDNRKHVAHVVVFFIFLVANVGGSLSPLGDPPLFLGFLNGVSFFWTTTHLALPMLFNCAVLLAAFYALDTFYFRRSGEARAPFLDPTPDSRLFFIDGKINFVLLAGVVALVLMSGLWKPGIVWNLFGARVELQNAVRDAALVVIALASLALTPRAARKSNAFDWAPIKEVAKLFAGIFMTIAPVIMMLRAGEAGAFARLVHLIHDESGHPRDAMYFWATGLLSSFLDNAPTYLVFFNMAGADAQHLMTTGASTLTAISAGAVFMGANSYIGNAPNFMVRAIAESRGVRMPSFFAYLAWSGVVLIPLFIATTWLFF</sequence>
<organism evidence="2 3">
    <name type="scientific">Paraburkholderia humisilvae</name>
    <dbReference type="NCBI Taxonomy" id="627669"/>
    <lineage>
        <taxon>Bacteria</taxon>
        <taxon>Pseudomonadati</taxon>
        <taxon>Pseudomonadota</taxon>
        <taxon>Betaproteobacteria</taxon>
        <taxon>Burkholderiales</taxon>
        <taxon>Burkholderiaceae</taxon>
        <taxon>Paraburkholderia</taxon>
    </lineage>
</organism>
<feature type="transmembrane region" description="Helical" evidence="1">
    <location>
        <begin position="85"/>
        <end position="108"/>
    </location>
</feature>
<reference evidence="2 3" key="1">
    <citation type="submission" date="2020-04" db="EMBL/GenBank/DDBJ databases">
        <authorList>
            <person name="De Canck E."/>
        </authorList>
    </citation>
    <scope>NUCLEOTIDE SEQUENCE [LARGE SCALE GENOMIC DNA]</scope>
    <source>
        <strain evidence="2 3">LMG 29542</strain>
    </source>
</reference>
<evidence type="ECO:0008006" key="4">
    <source>
        <dbReference type="Google" id="ProtNLM"/>
    </source>
</evidence>
<evidence type="ECO:0000313" key="2">
    <source>
        <dbReference type="EMBL" id="CAB3753346.1"/>
    </source>
</evidence>
<dbReference type="Proteomes" id="UP000494363">
    <property type="component" value="Unassembled WGS sequence"/>
</dbReference>
<feature type="transmembrane region" description="Helical" evidence="1">
    <location>
        <begin position="460"/>
        <end position="483"/>
    </location>
</feature>
<feature type="transmembrane region" description="Helical" evidence="1">
    <location>
        <begin position="153"/>
        <end position="175"/>
    </location>
</feature>
<keyword evidence="1" id="KW-1133">Transmembrane helix</keyword>
<dbReference type="Pfam" id="PF16980">
    <property type="entry name" value="CitMHS_2"/>
    <property type="match status" value="1"/>
</dbReference>
<feature type="transmembrane region" description="Helical" evidence="1">
    <location>
        <begin position="505"/>
        <end position="527"/>
    </location>
</feature>
<accession>A0A6J5DKE8</accession>
<name>A0A6J5DKE8_9BURK</name>
<feature type="transmembrane region" description="Helical" evidence="1">
    <location>
        <begin position="256"/>
        <end position="281"/>
    </location>
</feature>
<evidence type="ECO:0000256" key="1">
    <source>
        <dbReference type="SAM" id="Phobius"/>
    </source>
</evidence>
<feature type="transmembrane region" description="Helical" evidence="1">
    <location>
        <begin position="120"/>
        <end position="146"/>
    </location>
</feature>
<feature type="transmembrane region" description="Helical" evidence="1">
    <location>
        <begin position="386"/>
        <end position="404"/>
    </location>
</feature>
<gene>
    <name evidence="2" type="ORF">LMG29542_02000</name>
</gene>
<feature type="transmembrane region" description="Helical" evidence="1">
    <location>
        <begin position="187"/>
        <end position="207"/>
    </location>
</feature>
<feature type="transmembrane region" description="Helical" evidence="1">
    <location>
        <begin position="427"/>
        <end position="448"/>
    </location>
</feature>
<dbReference type="InterPro" id="IPR031566">
    <property type="entry name" value="CitMHS_2"/>
</dbReference>
<protein>
    <recommendedName>
        <fullName evidence="4">Sodium:proton antiporter</fullName>
    </recommendedName>
</protein>
<dbReference type="EMBL" id="CADIKH010000008">
    <property type="protein sequence ID" value="CAB3753346.1"/>
    <property type="molecule type" value="Genomic_DNA"/>
</dbReference>
<dbReference type="AlphaFoldDB" id="A0A6J5DKE8"/>
<keyword evidence="1" id="KW-0812">Transmembrane</keyword>